<name>A0A6F9DSE1_9ASCI</name>
<keyword evidence="1" id="KW-0433">Leucine-rich repeat</keyword>
<keyword evidence="4" id="KW-0472">Membrane</keyword>
<dbReference type="GO" id="GO:0031012">
    <property type="term" value="C:extracellular matrix"/>
    <property type="evidence" value="ECO:0007669"/>
    <property type="project" value="TreeGrafter"/>
</dbReference>
<feature type="transmembrane region" description="Helical" evidence="4">
    <location>
        <begin position="551"/>
        <end position="572"/>
    </location>
</feature>
<sequence length="588" mass="67981">MPFGMISLTLLLLMCSLLHEATQTEVTVAKKFYAKHKGVKRPKAADQQKRGLHIVDPSARKRKKKKFICPTACTCTGGERGKFPDVLACRSVVPLTFPWDMHRNITQIWISGGNLSRLSPNMFKGLFRMKRLSIMGCSVNSVMEQAFRNLTSLEYLNLSRNNFTLIENNLNLKAKGVFPPVTLSNSTNLIQLDLSHNKIENPIPEGTLRSLKYLKHLQLSDNKLKSLDSEFSSLWGIHYLDVKRNQLSYVSPQSLNMALKLKELDLSRNFLSTISKFVFKNLLELAILDLHENQLETLENGMLDNANFLQKLYLQGNRLKRVKNTTFRYNENLDHVDLSSNYIGFIEDNTFAYASKLDTLLLNKNRLETVTKLTFSATTNLKILQLSDNRISTIQPGAFDDMKSLKYLKLDNNHLTYLSPYLFDSLLTVQIISIRNNQLTLLDSRWFLSPTLALEDQDLLTKFKNRPLPATIGATALYRNIDIVSAEYDFSGNRWRCDCSANQFLFWLHSQTVFPLKRFDTILCNQPFYRRGQLMTELQPNANICQYFTNPTFLCVFVLVIVFRCAIVYFWYFKNRKRKFYKPESKYL</sequence>
<dbReference type="PANTHER" id="PTHR24373:SF398">
    <property type="entry name" value="LEUCINE-RICH REPEAT-CONTAINING G-PROTEIN COUPLED RECEPTOR 6"/>
    <property type="match status" value="1"/>
</dbReference>
<dbReference type="PROSITE" id="PS51450">
    <property type="entry name" value="LRR"/>
    <property type="match status" value="5"/>
</dbReference>
<dbReference type="InterPro" id="IPR003591">
    <property type="entry name" value="Leu-rich_rpt_typical-subtyp"/>
</dbReference>
<dbReference type="GO" id="GO:0005615">
    <property type="term" value="C:extracellular space"/>
    <property type="evidence" value="ECO:0007669"/>
    <property type="project" value="TreeGrafter"/>
</dbReference>
<keyword evidence="2 5" id="KW-0732">Signal</keyword>
<dbReference type="SMART" id="SM00369">
    <property type="entry name" value="LRR_TYP"/>
    <property type="match status" value="11"/>
</dbReference>
<evidence type="ECO:0000256" key="2">
    <source>
        <dbReference type="ARBA" id="ARBA00022729"/>
    </source>
</evidence>
<protein>
    <submittedName>
        <fullName evidence="6">Slit homolog 1 protein-like</fullName>
    </submittedName>
</protein>
<reference evidence="6" key="1">
    <citation type="submission" date="2020-04" db="EMBL/GenBank/DDBJ databases">
        <authorList>
            <person name="Neveu A P."/>
        </authorList>
    </citation>
    <scope>NUCLEOTIDE SEQUENCE</scope>
    <source>
        <tissue evidence="6">Whole embryo</tissue>
    </source>
</reference>
<gene>
    <name evidence="6" type="primary">Slit1-001</name>
</gene>
<feature type="signal peptide" evidence="5">
    <location>
        <begin position="1"/>
        <end position="23"/>
    </location>
</feature>
<evidence type="ECO:0000256" key="1">
    <source>
        <dbReference type="ARBA" id="ARBA00022614"/>
    </source>
</evidence>
<dbReference type="Pfam" id="PF13855">
    <property type="entry name" value="LRR_8"/>
    <property type="match status" value="4"/>
</dbReference>
<dbReference type="AlphaFoldDB" id="A0A6F9DSE1"/>
<dbReference type="InterPro" id="IPR050328">
    <property type="entry name" value="Dev_Immune_Receptor"/>
</dbReference>
<evidence type="ECO:0000256" key="3">
    <source>
        <dbReference type="ARBA" id="ARBA00022737"/>
    </source>
</evidence>
<dbReference type="Gene3D" id="3.80.10.10">
    <property type="entry name" value="Ribonuclease Inhibitor"/>
    <property type="match status" value="4"/>
</dbReference>
<dbReference type="PANTHER" id="PTHR24373">
    <property type="entry name" value="SLIT RELATED LEUCINE-RICH REPEAT NEURONAL PROTEIN"/>
    <property type="match status" value="1"/>
</dbReference>
<evidence type="ECO:0000313" key="6">
    <source>
        <dbReference type="EMBL" id="CAB3266362.1"/>
    </source>
</evidence>
<dbReference type="EMBL" id="LR790500">
    <property type="protein sequence ID" value="CAB3266362.1"/>
    <property type="molecule type" value="mRNA"/>
</dbReference>
<dbReference type="FunFam" id="3.80.10.10:FF:001164">
    <property type="entry name" value="GH01279p"/>
    <property type="match status" value="1"/>
</dbReference>
<accession>A0A6F9DSE1</accession>
<keyword evidence="4" id="KW-0812">Transmembrane</keyword>
<keyword evidence="3" id="KW-0677">Repeat</keyword>
<dbReference type="SUPFAM" id="SSF52058">
    <property type="entry name" value="L domain-like"/>
    <property type="match status" value="1"/>
</dbReference>
<dbReference type="InterPro" id="IPR001611">
    <property type="entry name" value="Leu-rich_rpt"/>
</dbReference>
<evidence type="ECO:0000256" key="4">
    <source>
        <dbReference type="SAM" id="Phobius"/>
    </source>
</evidence>
<organism evidence="6">
    <name type="scientific">Phallusia mammillata</name>
    <dbReference type="NCBI Taxonomy" id="59560"/>
    <lineage>
        <taxon>Eukaryota</taxon>
        <taxon>Metazoa</taxon>
        <taxon>Chordata</taxon>
        <taxon>Tunicata</taxon>
        <taxon>Ascidiacea</taxon>
        <taxon>Phlebobranchia</taxon>
        <taxon>Ascidiidae</taxon>
        <taxon>Phallusia</taxon>
    </lineage>
</organism>
<dbReference type="InterPro" id="IPR032675">
    <property type="entry name" value="LRR_dom_sf"/>
</dbReference>
<keyword evidence="4" id="KW-1133">Transmembrane helix</keyword>
<proteinExistence type="evidence at transcript level"/>
<feature type="chain" id="PRO_5026119090" evidence="5">
    <location>
        <begin position="24"/>
        <end position="588"/>
    </location>
</feature>
<evidence type="ECO:0000256" key="5">
    <source>
        <dbReference type="SAM" id="SignalP"/>
    </source>
</evidence>